<dbReference type="Pfam" id="PF03864">
    <property type="entry name" value="Phage_cap_E"/>
    <property type="match status" value="1"/>
</dbReference>
<keyword evidence="4" id="KW-1185">Reference proteome</keyword>
<evidence type="ECO:0000256" key="1">
    <source>
        <dbReference type="ARBA" id="ARBA00022561"/>
    </source>
</evidence>
<gene>
    <name evidence="3" type="primary">8</name>
    <name evidence="3" type="ORF">PBI_AUXILIUM_8</name>
</gene>
<organism evidence="3 4">
    <name type="scientific">Arthrobacter phage Auxilium</name>
    <dbReference type="NCBI Taxonomy" id="2419948"/>
    <lineage>
        <taxon>Viruses</taxon>
        <taxon>Duplodnaviria</taxon>
        <taxon>Heunggongvirae</taxon>
        <taxon>Uroviricota</taxon>
        <taxon>Caudoviricetes</taxon>
        <taxon>Richievirus</taxon>
        <taxon>Richievirus auxilium</taxon>
    </lineage>
</organism>
<dbReference type="InterPro" id="IPR053738">
    <property type="entry name" value="Lambda_capsid_assembly"/>
</dbReference>
<evidence type="ECO:0000256" key="2">
    <source>
        <dbReference type="ARBA" id="ARBA00023200"/>
    </source>
</evidence>
<name>A0A3G2K9Z2_9CAUD</name>
<accession>A0A3G2K9Z2</accession>
<dbReference type="EMBL" id="MH834598">
    <property type="protein sequence ID" value="AYN55788.1"/>
    <property type="molecule type" value="Genomic_DNA"/>
</dbReference>
<proteinExistence type="predicted"/>
<dbReference type="RefSeq" id="YP_010655827.1">
    <property type="nucleotide sequence ID" value="NC_070832.1"/>
</dbReference>
<dbReference type="InterPro" id="IPR005564">
    <property type="entry name" value="Major_capsid_GpE"/>
</dbReference>
<dbReference type="GO" id="GO:0019028">
    <property type="term" value="C:viral capsid"/>
    <property type="evidence" value="ECO:0007669"/>
    <property type="project" value="UniProtKB-KW"/>
</dbReference>
<keyword evidence="2" id="KW-1035">Host cytoplasm</keyword>
<dbReference type="GeneID" id="77931699"/>
<evidence type="ECO:0000313" key="4">
    <source>
        <dbReference type="Proteomes" id="UP000266910"/>
    </source>
</evidence>
<keyword evidence="1" id="KW-0946">Virion</keyword>
<sequence length="346" mass="37115">MAIVFDGPVTPDTLTAFVREVPTPANYVLNQLLPDRYFDKNTVDVSELTKTNRAAKFRAFDGRIHRTERDSLEVRSVKLPPVSTMNGIGELERLNLEAARQNGGSNAAVINQIYDDATNLTGEVLTRMELARGDVLNDGKFTLAGENGLYLEADFGVPGNHIVSAGTVWSTTASATVIADLTAWVDVYVATNGFRPGGLVISNKTLGYMLRNAEVRTLAGSLAGTPGIVSRQALDTVLDTFGLPPILFVYDTQVDVDGASTRVLPEDKVLFVPPNPSDLGYTAWGVSATALELVNAAKVDFSFSQAPGIVGVVIKDGPPFREETFVDAVGMPVLANPKRLLVADVF</sequence>
<dbReference type="KEGG" id="vg:77931699"/>
<dbReference type="Gene3D" id="3.90.1690.10">
    <property type="entry name" value="phage-related protein like domain"/>
    <property type="match status" value="1"/>
</dbReference>
<evidence type="ECO:0000313" key="3">
    <source>
        <dbReference type="EMBL" id="AYN55788.1"/>
    </source>
</evidence>
<dbReference type="Proteomes" id="UP000266910">
    <property type="component" value="Genome"/>
</dbReference>
<keyword evidence="1" id="KW-0167">Capsid protein</keyword>
<protein>
    <submittedName>
        <fullName evidence="3">Major capsid protein</fullName>
    </submittedName>
</protein>
<reference evidence="3 4" key="1">
    <citation type="submission" date="2018-09" db="EMBL/GenBank/DDBJ databases">
        <authorList>
            <person name="Rimple P.A."/>
            <person name="Stoner T.H."/>
            <person name="Garlena R.A."/>
            <person name="Russell D.A."/>
            <person name="Pope W.H."/>
            <person name="Jacobs-Sera D."/>
            <person name="Hatfull G.F."/>
        </authorList>
    </citation>
    <scope>NUCLEOTIDE SEQUENCE [LARGE SCALE GENOMIC DNA]</scope>
</reference>